<evidence type="ECO:0000313" key="4">
    <source>
        <dbReference type="EMBL" id="AKB52055.1"/>
    </source>
</evidence>
<protein>
    <submittedName>
        <fullName evidence="4">Uncharacterized protein</fullName>
    </submittedName>
</protein>
<proteinExistence type="predicted"/>
<name>A0A0E3QPE2_METBA</name>
<evidence type="ECO:0000256" key="1">
    <source>
        <dbReference type="SAM" id="Phobius"/>
    </source>
</evidence>
<dbReference type="KEGG" id="mbw:MSBRW_2802"/>
<keyword evidence="1" id="KW-0472">Membrane</keyword>
<feature type="domain" description="Aerotolerance regulator N-terminal" evidence="2">
    <location>
        <begin position="1"/>
        <end position="78"/>
    </location>
</feature>
<dbReference type="Proteomes" id="UP000033038">
    <property type="component" value="Chromosome"/>
</dbReference>
<dbReference type="Gene3D" id="3.40.50.880">
    <property type="match status" value="1"/>
</dbReference>
<reference evidence="4 5" key="1">
    <citation type="submission" date="2014-07" db="EMBL/GenBank/DDBJ databases">
        <title>Methanogenic archaea and the global carbon cycle.</title>
        <authorList>
            <person name="Henriksen J.R."/>
            <person name="Luke J."/>
            <person name="Reinhart S."/>
            <person name="Benedict M.N."/>
            <person name="Youngblut N.D."/>
            <person name="Metcalf M.E."/>
            <person name="Whitaker R.J."/>
            <person name="Metcalf W.W."/>
        </authorList>
    </citation>
    <scope>NUCLEOTIDE SEQUENCE [LARGE SCALE GENOMIC DNA]</scope>
    <source>
        <strain evidence="4 5">Wiesmoor</strain>
    </source>
</reference>
<dbReference type="GeneID" id="24824388"/>
<dbReference type="InterPro" id="IPR024163">
    <property type="entry name" value="Aerotolerance_reg_N"/>
</dbReference>
<dbReference type="SUPFAM" id="SSF53300">
    <property type="entry name" value="vWA-like"/>
    <property type="match status" value="1"/>
</dbReference>
<evidence type="ECO:0000313" key="5">
    <source>
        <dbReference type="Proteomes" id="UP000033038"/>
    </source>
</evidence>
<dbReference type="EMBL" id="CP009526">
    <property type="protein sequence ID" value="AKB52055.1"/>
    <property type="molecule type" value="Genomic_DNA"/>
</dbReference>
<sequence length="627" mass="68107">MPFENPLALIALLSVIPLIIIYMLRPRPKVFAIPSLMFVLKLERERKRVYASLTKIVQDPLFLIQLLMLILLSIGAAGYYYTSQEPLSGEHTVLVLDTSASMQVDSRFADAVKIADGYVSKKDSIILASDTPLLALDGGDASTAKDIFSKVQPGAGTADLSAAITTGMRLLSKEGGGRIIVISDFTNSKGDDPVSSKNLAESYGISVNFVKVGKPADNIGIINGWIEAADGKYGYTGVIKNYKDQDEKVEIETGSGTSENSTSFSLDVPARGTKQFTLENLGPGITTVQLNVKDSLSVDNKAYISIPDTSEQRILFVTDDGKLPSRTALSLLPNSNLSVLKAVPSSIDNYTLVVLAQKETPIASDSVETIENYVRNGGNAVFIASGALAPEKTEVGLIKILPVKPTGIENETSGNDLGVKEVQQSSITKDIRSDEISVHTYLNATERTGSTTLVALENGVPILSYWQVGKGTVFYMGLDDELGDNAWNNFHNLPEYPVFWIKLVEWLGGTGDISEYNLNTGTLTSLSKTEEIKTPSKTFTSNQLLFDEVGIYEISGKKIAVNLYNDKESNTTVDASDVVQRAVADDESKLVRADTYTVKNDITDYLIGVMFLLMLAEIMIVRRRGEL</sequence>
<dbReference type="Pfam" id="PF07584">
    <property type="entry name" value="BatA"/>
    <property type="match status" value="1"/>
</dbReference>
<accession>A0A0E3QPE2</accession>
<dbReference type="InterPro" id="IPR055831">
    <property type="entry name" value="DUF7408"/>
</dbReference>
<dbReference type="Pfam" id="PF24157">
    <property type="entry name" value="DUF7408"/>
    <property type="match status" value="1"/>
</dbReference>
<keyword evidence="1" id="KW-0812">Transmembrane</keyword>
<dbReference type="AlphaFoldDB" id="A0A0E3QPE2"/>
<organism evidence="4 5">
    <name type="scientific">Methanosarcina barkeri str. Wiesmoor</name>
    <dbReference type="NCBI Taxonomy" id="1434109"/>
    <lineage>
        <taxon>Archaea</taxon>
        <taxon>Methanobacteriati</taxon>
        <taxon>Methanobacteriota</taxon>
        <taxon>Stenosarchaea group</taxon>
        <taxon>Methanomicrobia</taxon>
        <taxon>Methanosarcinales</taxon>
        <taxon>Methanosarcinaceae</taxon>
        <taxon>Methanosarcina</taxon>
    </lineage>
</organism>
<evidence type="ECO:0000259" key="3">
    <source>
        <dbReference type="Pfam" id="PF24157"/>
    </source>
</evidence>
<dbReference type="PANTHER" id="PTHR37464">
    <property type="entry name" value="BLL2463 PROTEIN"/>
    <property type="match status" value="1"/>
</dbReference>
<dbReference type="PATRIC" id="fig|1434109.4.peg.3657"/>
<feature type="transmembrane region" description="Helical" evidence="1">
    <location>
        <begin position="6"/>
        <end position="24"/>
    </location>
</feature>
<dbReference type="Gene3D" id="3.40.50.410">
    <property type="entry name" value="von Willebrand factor, type A domain"/>
    <property type="match status" value="1"/>
</dbReference>
<dbReference type="InterPro" id="IPR029062">
    <property type="entry name" value="Class_I_gatase-like"/>
</dbReference>
<keyword evidence="1" id="KW-1133">Transmembrane helix</keyword>
<feature type="domain" description="DUF7408" evidence="3">
    <location>
        <begin position="314"/>
        <end position="502"/>
    </location>
</feature>
<gene>
    <name evidence="4" type="ORF">MSBRW_2802</name>
</gene>
<evidence type="ECO:0000259" key="2">
    <source>
        <dbReference type="Pfam" id="PF07584"/>
    </source>
</evidence>
<dbReference type="SUPFAM" id="SSF52317">
    <property type="entry name" value="Class I glutamine amidotransferase-like"/>
    <property type="match status" value="1"/>
</dbReference>
<dbReference type="InterPro" id="IPR036465">
    <property type="entry name" value="vWFA_dom_sf"/>
</dbReference>
<feature type="transmembrane region" description="Helical" evidence="1">
    <location>
        <begin position="61"/>
        <end position="81"/>
    </location>
</feature>
<dbReference type="RefSeq" id="WP_011306919.1">
    <property type="nucleotide sequence ID" value="NZ_CP009526.1"/>
</dbReference>
<dbReference type="HOGENOM" id="CLU_032105_0_0_2"/>
<dbReference type="PANTHER" id="PTHR37464:SF1">
    <property type="entry name" value="BLL2463 PROTEIN"/>
    <property type="match status" value="1"/>
</dbReference>